<evidence type="ECO:0000313" key="2">
    <source>
        <dbReference type="Proteomes" id="UP001234989"/>
    </source>
</evidence>
<organism evidence="1 2">
    <name type="scientific">Solanum verrucosum</name>
    <dbReference type="NCBI Taxonomy" id="315347"/>
    <lineage>
        <taxon>Eukaryota</taxon>
        <taxon>Viridiplantae</taxon>
        <taxon>Streptophyta</taxon>
        <taxon>Embryophyta</taxon>
        <taxon>Tracheophyta</taxon>
        <taxon>Spermatophyta</taxon>
        <taxon>Magnoliopsida</taxon>
        <taxon>eudicotyledons</taxon>
        <taxon>Gunneridae</taxon>
        <taxon>Pentapetalae</taxon>
        <taxon>asterids</taxon>
        <taxon>lamiids</taxon>
        <taxon>Solanales</taxon>
        <taxon>Solanaceae</taxon>
        <taxon>Solanoideae</taxon>
        <taxon>Solaneae</taxon>
        <taxon>Solanum</taxon>
    </lineage>
</organism>
<reference evidence="1" key="1">
    <citation type="submission" date="2023-08" db="EMBL/GenBank/DDBJ databases">
        <title>A de novo genome assembly of Solanum verrucosum Schlechtendal, a Mexican diploid species geographically isolated from the other diploid A-genome species in potato relatives.</title>
        <authorList>
            <person name="Hosaka K."/>
        </authorList>
    </citation>
    <scope>NUCLEOTIDE SEQUENCE</scope>
    <source>
        <tissue evidence="1">Young leaves</tissue>
    </source>
</reference>
<dbReference type="EMBL" id="CP133620">
    <property type="protein sequence ID" value="WMV45948.1"/>
    <property type="molecule type" value="Genomic_DNA"/>
</dbReference>
<gene>
    <name evidence="1" type="ORF">MTR67_039333</name>
</gene>
<dbReference type="AlphaFoldDB" id="A0AAF0ZQA7"/>
<sequence length="22" mass="2475">MGSICMFSPIIKAFNMSLVKRT</sequence>
<keyword evidence="2" id="KW-1185">Reference proteome</keyword>
<protein>
    <submittedName>
        <fullName evidence="1">Uncharacterized protein</fullName>
    </submittedName>
</protein>
<name>A0AAF0ZQA7_SOLVR</name>
<proteinExistence type="predicted"/>
<dbReference type="Proteomes" id="UP001234989">
    <property type="component" value="Chromosome 9"/>
</dbReference>
<accession>A0AAF0ZQA7</accession>
<evidence type="ECO:0000313" key="1">
    <source>
        <dbReference type="EMBL" id="WMV45948.1"/>
    </source>
</evidence>